<feature type="transmembrane region" description="Helical" evidence="1">
    <location>
        <begin position="36"/>
        <end position="61"/>
    </location>
</feature>
<keyword evidence="3" id="KW-1185">Reference proteome</keyword>
<reference evidence="2" key="2">
    <citation type="submission" date="2020-09" db="EMBL/GenBank/DDBJ databases">
        <authorList>
            <person name="Sun Q."/>
            <person name="Ohkuma M."/>
        </authorList>
    </citation>
    <scope>NUCLEOTIDE SEQUENCE</scope>
    <source>
        <strain evidence="2">JCM 19831</strain>
    </source>
</reference>
<keyword evidence="1" id="KW-0472">Membrane</keyword>
<name>A0A917TIM6_9ACTN</name>
<proteinExistence type="predicted"/>
<dbReference type="AlphaFoldDB" id="A0A917TIM6"/>
<evidence type="ECO:0000313" key="2">
    <source>
        <dbReference type="EMBL" id="GGM23812.1"/>
    </source>
</evidence>
<evidence type="ECO:0000313" key="3">
    <source>
        <dbReference type="Proteomes" id="UP000642070"/>
    </source>
</evidence>
<reference evidence="2" key="1">
    <citation type="journal article" date="2014" name="Int. J. Syst. Evol. Microbiol.">
        <title>Complete genome sequence of Corynebacterium casei LMG S-19264T (=DSM 44701T), isolated from a smear-ripened cheese.</title>
        <authorList>
            <consortium name="US DOE Joint Genome Institute (JGI-PGF)"/>
            <person name="Walter F."/>
            <person name="Albersmeier A."/>
            <person name="Kalinowski J."/>
            <person name="Ruckert C."/>
        </authorList>
    </citation>
    <scope>NUCLEOTIDE SEQUENCE</scope>
    <source>
        <strain evidence="2">JCM 19831</strain>
    </source>
</reference>
<keyword evidence="1" id="KW-0812">Transmembrane</keyword>
<evidence type="ECO:0000256" key="1">
    <source>
        <dbReference type="SAM" id="Phobius"/>
    </source>
</evidence>
<comment type="caution">
    <text evidence="2">The sequence shown here is derived from an EMBL/GenBank/DDBJ whole genome shotgun (WGS) entry which is preliminary data.</text>
</comment>
<accession>A0A917TIM6</accession>
<dbReference type="EMBL" id="BMPI01000010">
    <property type="protein sequence ID" value="GGM23812.1"/>
    <property type="molecule type" value="Genomic_DNA"/>
</dbReference>
<keyword evidence="1" id="KW-1133">Transmembrane helix</keyword>
<gene>
    <name evidence="2" type="ORF">GCM10007977_026200</name>
</gene>
<organism evidence="2 3">
    <name type="scientific">Dactylosporangium sucinum</name>
    <dbReference type="NCBI Taxonomy" id="1424081"/>
    <lineage>
        <taxon>Bacteria</taxon>
        <taxon>Bacillati</taxon>
        <taxon>Actinomycetota</taxon>
        <taxon>Actinomycetes</taxon>
        <taxon>Micromonosporales</taxon>
        <taxon>Micromonosporaceae</taxon>
        <taxon>Dactylosporangium</taxon>
    </lineage>
</organism>
<dbReference type="RefSeq" id="WP_229834866.1">
    <property type="nucleotide sequence ID" value="NZ_BMPI01000010.1"/>
</dbReference>
<dbReference type="Proteomes" id="UP000642070">
    <property type="component" value="Unassembled WGS sequence"/>
</dbReference>
<sequence>MPLTPFVVVASYLVARWQELTDPAERDRGDSPVSTAVIVAILAVGAVAIAGAIVAVAQGWVDLIPEAGSGPDGP</sequence>
<protein>
    <submittedName>
        <fullName evidence="2">Uncharacterized protein</fullName>
    </submittedName>
</protein>